<dbReference type="CDD" id="cd01045">
    <property type="entry name" value="Ferritin_like_AB"/>
    <property type="match status" value="1"/>
</dbReference>
<evidence type="ECO:0000259" key="1">
    <source>
        <dbReference type="Pfam" id="PF02915"/>
    </source>
</evidence>
<sequence>MEAEREPKKVMKEIVDRLQDKSPKELLSYAIFNEEEEVKYYSKLAQKAKRASIKALFIKMSEESKDHHDWLYNLFKKLYPEEEPVKVDAPPVEVAPFYPEFESVEDYLSVLEYCMESELFAKKTYEVLAKAAKDDETRVFALNLAVMEEEHYEEIRKLYELMLSLEEQKIVPATLEPGAYLFTDETKAKYFLVDLAGGGVKLYAVVREKPEKFLELFGDIDVKVLWVTKTEAKNSIRPKEIPILKKTLCDFIEETIEPEEKRAAFIQNLGYIAFELGFKSMMDVILYLKDCAILNGGYLIVTALRDAFDRREWALLTSELQQVS</sequence>
<evidence type="ECO:0000313" key="4">
    <source>
        <dbReference type="Proteomes" id="UP000182125"/>
    </source>
</evidence>
<feature type="domain" description="Rubrerythrin diiron-binding" evidence="1">
    <location>
        <begin position="25"/>
        <end position="159"/>
    </location>
</feature>
<dbReference type="SUPFAM" id="SSF47240">
    <property type="entry name" value="Ferritin-like"/>
    <property type="match status" value="1"/>
</dbReference>
<evidence type="ECO:0000259" key="2">
    <source>
        <dbReference type="Pfam" id="PF05763"/>
    </source>
</evidence>
<reference evidence="3 4" key="1">
    <citation type="submission" date="2016-10" db="EMBL/GenBank/DDBJ databases">
        <authorList>
            <person name="de Groot N.N."/>
        </authorList>
    </citation>
    <scope>NUCLEOTIDE SEQUENCE [LARGE SCALE GENOMIC DNA]</scope>
    <source>
        <strain evidence="3 4">OGL-20</strain>
    </source>
</reference>
<proteinExistence type="predicted"/>
<dbReference type="Proteomes" id="UP000182125">
    <property type="component" value="Unassembled WGS sequence"/>
</dbReference>
<feature type="domain" description="DUF835" evidence="2">
    <location>
        <begin position="183"/>
        <end position="320"/>
    </location>
</feature>
<dbReference type="PANTHER" id="PTHR33531:SF10">
    <property type="entry name" value="BLR7895 PROTEIN"/>
    <property type="match status" value="1"/>
</dbReference>
<dbReference type="InterPro" id="IPR009078">
    <property type="entry name" value="Ferritin-like_SF"/>
</dbReference>
<dbReference type="InterPro" id="IPR012347">
    <property type="entry name" value="Ferritin-like"/>
</dbReference>
<dbReference type="InterPro" id="IPR003251">
    <property type="entry name" value="Rr_diiron-bd_dom"/>
</dbReference>
<accession>A0A1I0MAW9</accession>
<dbReference type="InterPro" id="IPR008553">
    <property type="entry name" value="DUF835"/>
</dbReference>
<evidence type="ECO:0000313" key="3">
    <source>
        <dbReference type="EMBL" id="SEV85268.1"/>
    </source>
</evidence>
<dbReference type="EMBL" id="FOIW01000001">
    <property type="protein sequence ID" value="SEV85268.1"/>
    <property type="molecule type" value="Genomic_DNA"/>
</dbReference>
<name>A0A1I0MAW9_9EURY</name>
<dbReference type="Pfam" id="PF05763">
    <property type="entry name" value="DUF835"/>
    <property type="match status" value="1"/>
</dbReference>
<dbReference type="GO" id="GO:0046872">
    <property type="term" value="F:metal ion binding"/>
    <property type="evidence" value="ECO:0007669"/>
    <property type="project" value="InterPro"/>
</dbReference>
<organism evidence="3 4">
    <name type="scientific">Thermococcus thioreducens</name>
    <dbReference type="NCBI Taxonomy" id="277988"/>
    <lineage>
        <taxon>Archaea</taxon>
        <taxon>Methanobacteriati</taxon>
        <taxon>Methanobacteriota</taxon>
        <taxon>Thermococci</taxon>
        <taxon>Thermococcales</taxon>
        <taxon>Thermococcaceae</taxon>
        <taxon>Thermococcus</taxon>
    </lineage>
</organism>
<dbReference type="AlphaFoldDB" id="A0A1I0MAW9"/>
<dbReference type="Pfam" id="PF02915">
    <property type="entry name" value="Rubrerythrin"/>
    <property type="match status" value="1"/>
</dbReference>
<dbReference type="Gene3D" id="1.20.1260.10">
    <property type="match status" value="1"/>
</dbReference>
<dbReference type="PANTHER" id="PTHR33531">
    <property type="entry name" value="RUBRERYTHRIN SUBFAMILY"/>
    <property type="match status" value="1"/>
</dbReference>
<protein>
    <submittedName>
        <fullName evidence="3">Rubrerythrin</fullName>
    </submittedName>
</protein>
<gene>
    <name evidence="3" type="ORF">SAMN05216170_0396</name>
</gene>
<dbReference type="GO" id="GO:0016491">
    <property type="term" value="F:oxidoreductase activity"/>
    <property type="evidence" value="ECO:0007669"/>
    <property type="project" value="InterPro"/>
</dbReference>